<feature type="signal peptide" evidence="2">
    <location>
        <begin position="1"/>
        <end position="23"/>
    </location>
</feature>
<proteinExistence type="predicted"/>
<keyword evidence="2" id="KW-0732">Signal</keyword>
<name>A0A3N0VLL7_9GAMM</name>
<reference evidence="3 4" key="1">
    <citation type="submission" date="2018-10" db="EMBL/GenBank/DDBJ databases">
        <authorList>
            <person name="Chen W.-M."/>
        </authorList>
    </citation>
    <scope>NUCLEOTIDE SEQUENCE [LARGE SCALE GENOMIC DNA]</scope>
    <source>
        <strain evidence="3 4">THS-13</strain>
    </source>
</reference>
<dbReference type="AlphaFoldDB" id="A0A3N0VLL7"/>
<dbReference type="Proteomes" id="UP000282106">
    <property type="component" value="Unassembled WGS sequence"/>
</dbReference>
<organism evidence="3 4">
    <name type="scientific">Stagnimonas aquatica</name>
    <dbReference type="NCBI Taxonomy" id="2689987"/>
    <lineage>
        <taxon>Bacteria</taxon>
        <taxon>Pseudomonadati</taxon>
        <taxon>Pseudomonadota</taxon>
        <taxon>Gammaproteobacteria</taxon>
        <taxon>Nevskiales</taxon>
        <taxon>Nevskiaceae</taxon>
        <taxon>Stagnimonas</taxon>
    </lineage>
</organism>
<evidence type="ECO:0000313" key="4">
    <source>
        <dbReference type="Proteomes" id="UP000282106"/>
    </source>
</evidence>
<dbReference type="GO" id="GO:0015562">
    <property type="term" value="F:efflux transmembrane transporter activity"/>
    <property type="evidence" value="ECO:0007669"/>
    <property type="project" value="InterPro"/>
</dbReference>
<gene>
    <name evidence="3" type="ORF">ED208_03715</name>
</gene>
<keyword evidence="4" id="KW-1185">Reference proteome</keyword>
<accession>A0A3N0VLL7</accession>
<evidence type="ECO:0000256" key="2">
    <source>
        <dbReference type="SAM" id="SignalP"/>
    </source>
</evidence>
<comment type="caution">
    <text evidence="3">The sequence shown here is derived from an EMBL/GenBank/DDBJ whole genome shotgun (WGS) entry which is preliminary data.</text>
</comment>
<dbReference type="Gene3D" id="1.20.1600.10">
    <property type="entry name" value="Outer membrane efflux proteins (OEP)"/>
    <property type="match status" value="1"/>
</dbReference>
<dbReference type="InParanoid" id="A0A3N0VLL7"/>
<sequence>MFSRRLPSTLLILLMALAGPTTAQSPDEHQAEERLAIETDADLSLAAALEAAMVRAPGAAQIAAQAGLADTYRQRAGSWLAGAPSAQLRYLSDRWQSRQGGSEAEAGFELPLWRPGQRRALAGEASASRVLAGEATRLHRWQVAGLVRECYWELREAQTRLGLAQTELDSFRQLEAEVRARIAAGDAAPAEVLGAEGLRREREAAVHEAEVVLADRHYAWRVLTGLSALPVERVEPVTPVPGDYLPLLAARAAETQAEAALAAGRREGAGAPRLLLGLRQDQQDGAATTDSLSAQLSLPFGGSSHRQARLAPLELEVARAADERRRQQQEAELAQHEAEHELHAREVALADSESRYALASQELALARRAYGLGESGLVERLLIEVRAAEAGRVQQLSRLARARAIARYNQVHGVLP</sequence>
<evidence type="ECO:0000313" key="3">
    <source>
        <dbReference type="EMBL" id="ROH93639.1"/>
    </source>
</evidence>
<feature type="chain" id="PRO_5018169526" evidence="2">
    <location>
        <begin position="24"/>
        <end position="416"/>
    </location>
</feature>
<keyword evidence="1" id="KW-0175">Coiled coil</keyword>
<evidence type="ECO:0000256" key="1">
    <source>
        <dbReference type="SAM" id="Coils"/>
    </source>
</evidence>
<feature type="coiled-coil region" evidence="1">
    <location>
        <begin position="310"/>
        <end position="346"/>
    </location>
</feature>
<dbReference type="EMBL" id="RJVO01000001">
    <property type="protein sequence ID" value="ROH93639.1"/>
    <property type="molecule type" value="Genomic_DNA"/>
</dbReference>
<dbReference type="SUPFAM" id="SSF56954">
    <property type="entry name" value="Outer membrane efflux proteins (OEP)"/>
    <property type="match status" value="1"/>
</dbReference>
<protein>
    <submittedName>
        <fullName evidence="3">TolC family protein</fullName>
    </submittedName>
</protein>
<dbReference type="RefSeq" id="WP_123210494.1">
    <property type="nucleotide sequence ID" value="NZ_RJVO01000001.1"/>
</dbReference>